<dbReference type="SUPFAM" id="SSF46785">
    <property type="entry name" value="Winged helix' DNA-binding domain"/>
    <property type="match status" value="1"/>
</dbReference>
<dbReference type="Pfam" id="PF03466">
    <property type="entry name" value="LysR_substrate"/>
    <property type="match status" value="1"/>
</dbReference>
<dbReference type="InterPro" id="IPR036388">
    <property type="entry name" value="WH-like_DNA-bd_sf"/>
</dbReference>
<gene>
    <name evidence="7" type="ORF">C3E79_06455</name>
</gene>
<dbReference type="InterPro" id="IPR000847">
    <property type="entry name" value="LysR_HTH_N"/>
</dbReference>
<protein>
    <recommendedName>
        <fullName evidence="6">Probable hydrogen peroxide-inducible genes activator</fullName>
    </recommendedName>
</protein>
<dbReference type="PANTHER" id="PTHR30346:SF26">
    <property type="entry name" value="HYDROGEN PEROXIDE-INDUCIBLE GENES ACTIVATOR"/>
    <property type="match status" value="1"/>
</dbReference>
<dbReference type="InterPro" id="IPR036390">
    <property type="entry name" value="WH_DNA-bd_sf"/>
</dbReference>
<name>A0A2S0WEI3_9CORY</name>
<dbReference type="CDD" id="cd08411">
    <property type="entry name" value="PBP2_OxyR"/>
    <property type="match status" value="1"/>
</dbReference>
<evidence type="ECO:0000256" key="5">
    <source>
        <dbReference type="ARBA" id="ARBA00023163"/>
    </source>
</evidence>
<dbReference type="PANTHER" id="PTHR30346">
    <property type="entry name" value="TRANSCRIPTIONAL DUAL REGULATOR HCAR-RELATED"/>
    <property type="match status" value="1"/>
</dbReference>
<dbReference type="AlphaFoldDB" id="A0A2S0WEI3"/>
<dbReference type="OrthoDB" id="9775392at2"/>
<accession>A0A2S0WEI3</accession>
<comment type="similarity">
    <text evidence="1">Belongs to the LysR transcriptional regulatory family.</text>
</comment>
<evidence type="ECO:0000256" key="2">
    <source>
        <dbReference type="ARBA" id="ARBA00023015"/>
    </source>
</evidence>
<dbReference type="PRINTS" id="PR00039">
    <property type="entry name" value="HTHLYSR"/>
</dbReference>
<evidence type="ECO:0000256" key="3">
    <source>
        <dbReference type="ARBA" id="ARBA00023125"/>
    </source>
</evidence>
<dbReference type="SUPFAM" id="SSF53850">
    <property type="entry name" value="Periplasmic binding protein-like II"/>
    <property type="match status" value="1"/>
</dbReference>
<keyword evidence="5" id="KW-0804">Transcription</keyword>
<dbReference type="Proteomes" id="UP000244754">
    <property type="component" value="Chromosome"/>
</dbReference>
<proteinExistence type="inferred from homology"/>
<dbReference type="InterPro" id="IPR005119">
    <property type="entry name" value="LysR_subst-bd"/>
</dbReference>
<evidence type="ECO:0000256" key="6">
    <source>
        <dbReference type="ARBA" id="ARBA00040885"/>
    </source>
</evidence>
<sequence>MGNREYRPTLAQLRTFVTIAEHKHFGTAAHKLNISQPSLSQALVTLESGLGIQLIERSTRKVIVTPVGQELLPLAKATLDAADAFAARSRGALGVLSGALNIGVIPTLTPYILPEFLKLSCDHFPDLKPQVVEDRTAALLDRLRDGAIDVAVVALPTSQAGFDEQQLFTERLVAVTPASHPLAGRKNLTADELGELDAELAHPCRVEHAHTPTSAAFSVRASSLATIMHLVAEGLTATVLPESAVASECIRPGLSVATFDESVGAVRTIGLISRPSSSRSVEYRALGELISLAHSRVIERGKQLIGG</sequence>
<dbReference type="GO" id="GO:0032993">
    <property type="term" value="C:protein-DNA complex"/>
    <property type="evidence" value="ECO:0007669"/>
    <property type="project" value="TreeGrafter"/>
</dbReference>
<dbReference type="GO" id="GO:0003677">
    <property type="term" value="F:DNA binding"/>
    <property type="evidence" value="ECO:0007669"/>
    <property type="project" value="UniProtKB-KW"/>
</dbReference>
<keyword evidence="4" id="KW-0010">Activator</keyword>
<keyword evidence="3" id="KW-0238">DNA-binding</keyword>
<organism evidence="7 8">
    <name type="scientific">Corynebacterium liangguodongii</name>
    <dbReference type="NCBI Taxonomy" id="2079535"/>
    <lineage>
        <taxon>Bacteria</taxon>
        <taxon>Bacillati</taxon>
        <taxon>Actinomycetota</taxon>
        <taxon>Actinomycetes</taxon>
        <taxon>Mycobacteriales</taxon>
        <taxon>Corynebacteriaceae</taxon>
        <taxon>Corynebacterium</taxon>
    </lineage>
</organism>
<evidence type="ECO:0000313" key="7">
    <source>
        <dbReference type="EMBL" id="AWB84160.1"/>
    </source>
</evidence>
<dbReference type="Gene3D" id="3.40.190.10">
    <property type="entry name" value="Periplasmic binding protein-like II"/>
    <property type="match status" value="2"/>
</dbReference>
<dbReference type="Pfam" id="PF00126">
    <property type="entry name" value="HTH_1"/>
    <property type="match status" value="1"/>
</dbReference>
<keyword evidence="2" id="KW-0805">Transcription regulation</keyword>
<dbReference type="KEGG" id="clia:C3E79_06455"/>
<keyword evidence="8" id="KW-1185">Reference proteome</keyword>
<evidence type="ECO:0000313" key="8">
    <source>
        <dbReference type="Proteomes" id="UP000244754"/>
    </source>
</evidence>
<dbReference type="RefSeq" id="WP_108404169.1">
    <property type="nucleotide sequence ID" value="NZ_CP026948.1"/>
</dbReference>
<dbReference type="FunFam" id="1.10.10.10:FF:000001">
    <property type="entry name" value="LysR family transcriptional regulator"/>
    <property type="match status" value="1"/>
</dbReference>
<dbReference type="Gene3D" id="1.10.10.10">
    <property type="entry name" value="Winged helix-like DNA-binding domain superfamily/Winged helix DNA-binding domain"/>
    <property type="match status" value="1"/>
</dbReference>
<evidence type="ECO:0000256" key="4">
    <source>
        <dbReference type="ARBA" id="ARBA00023159"/>
    </source>
</evidence>
<dbReference type="EMBL" id="CP026948">
    <property type="protein sequence ID" value="AWB84160.1"/>
    <property type="molecule type" value="Genomic_DNA"/>
</dbReference>
<evidence type="ECO:0000256" key="1">
    <source>
        <dbReference type="ARBA" id="ARBA00009437"/>
    </source>
</evidence>
<dbReference type="GO" id="GO:0003700">
    <property type="term" value="F:DNA-binding transcription factor activity"/>
    <property type="evidence" value="ECO:0007669"/>
    <property type="project" value="InterPro"/>
</dbReference>
<reference evidence="8" key="1">
    <citation type="submission" date="2018-01" db="EMBL/GenBank/DDBJ databases">
        <authorList>
            <person name="Li J."/>
        </authorList>
    </citation>
    <scope>NUCLEOTIDE SEQUENCE [LARGE SCALE GENOMIC DNA]</scope>
    <source>
        <strain evidence="8">2184</strain>
    </source>
</reference>
<dbReference type="PROSITE" id="PS50931">
    <property type="entry name" value="HTH_LYSR"/>
    <property type="match status" value="1"/>
</dbReference>